<gene>
    <name evidence="2" type="ORF">SCLCIDRAFT_85934</name>
</gene>
<reference evidence="3" key="2">
    <citation type="submission" date="2015-01" db="EMBL/GenBank/DDBJ databases">
        <title>Evolutionary Origins and Diversification of the Mycorrhizal Mutualists.</title>
        <authorList>
            <consortium name="DOE Joint Genome Institute"/>
            <consortium name="Mycorrhizal Genomics Consortium"/>
            <person name="Kohler A."/>
            <person name="Kuo A."/>
            <person name="Nagy L.G."/>
            <person name="Floudas D."/>
            <person name="Copeland A."/>
            <person name="Barry K.W."/>
            <person name="Cichocki N."/>
            <person name="Veneault-Fourrey C."/>
            <person name="LaButti K."/>
            <person name="Lindquist E.A."/>
            <person name="Lipzen A."/>
            <person name="Lundell T."/>
            <person name="Morin E."/>
            <person name="Murat C."/>
            <person name="Riley R."/>
            <person name="Ohm R."/>
            <person name="Sun H."/>
            <person name="Tunlid A."/>
            <person name="Henrissat B."/>
            <person name="Grigoriev I.V."/>
            <person name="Hibbett D.S."/>
            <person name="Martin F."/>
        </authorList>
    </citation>
    <scope>NUCLEOTIDE SEQUENCE [LARGE SCALE GENOMIC DNA]</scope>
    <source>
        <strain evidence="3">Foug A</strain>
    </source>
</reference>
<dbReference type="AlphaFoldDB" id="A0A0C2Z1A8"/>
<sequence>KKRNTRDLLTIFTDHVKVKFVMVDRKIKVLTGQWCMICKEDKIFVQKYGKRKAFHLGGNSSCRQHIRIHYKEYQQRCAEGNIPENDHAVPHEILEKQRRAK</sequence>
<dbReference type="Proteomes" id="UP000053989">
    <property type="component" value="Unassembled WGS sequence"/>
</dbReference>
<evidence type="ECO:0000256" key="1">
    <source>
        <dbReference type="SAM" id="MobiDB-lite"/>
    </source>
</evidence>
<organism evidence="2 3">
    <name type="scientific">Scleroderma citrinum Foug A</name>
    <dbReference type="NCBI Taxonomy" id="1036808"/>
    <lineage>
        <taxon>Eukaryota</taxon>
        <taxon>Fungi</taxon>
        <taxon>Dikarya</taxon>
        <taxon>Basidiomycota</taxon>
        <taxon>Agaricomycotina</taxon>
        <taxon>Agaricomycetes</taxon>
        <taxon>Agaricomycetidae</taxon>
        <taxon>Boletales</taxon>
        <taxon>Sclerodermatineae</taxon>
        <taxon>Sclerodermataceae</taxon>
        <taxon>Scleroderma</taxon>
    </lineage>
</organism>
<evidence type="ECO:0000313" key="3">
    <source>
        <dbReference type="Proteomes" id="UP000053989"/>
    </source>
</evidence>
<dbReference type="HOGENOM" id="CLU_174975_0_0_1"/>
<feature type="compositionally biased region" description="Basic and acidic residues" evidence="1">
    <location>
        <begin position="84"/>
        <end position="101"/>
    </location>
</feature>
<evidence type="ECO:0000313" key="2">
    <source>
        <dbReference type="EMBL" id="KIM55593.1"/>
    </source>
</evidence>
<dbReference type="OrthoDB" id="2692481at2759"/>
<name>A0A0C2Z1A8_9AGAM</name>
<reference evidence="2 3" key="1">
    <citation type="submission" date="2014-04" db="EMBL/GenBank/DDBJ databases">
        <authorList>
            <consortium name="DOE Joint Genome Institute"/>
            <person name="Kuo A."/>
            <person name="Kohler A."/>
            <person name="Nagy L.G."/>
            <person name="Floudas D."/>
            <person name="Copeland A."/>
            <person name="Barry K.W."/>
            <person name="Cichocki N."/>
            <person name="Veneault-Fourrey C."/>
            <person name="LaButti K."/>
            <person name="Lindquist E.A."/>
            <person name="Lipzen A."/>
            <person name="Lundell T."/>
            <person name="Morin E."/>
            <person name="Murat C."/>
            <person name="Sun H."/>
            <person name="Tunlid A."/>
            <person name="Henrissat B."/>
            <person name="Grigoriev I.V."/>
            <person name="Hibbett D.S."/>
            <person name="Martin F."/>
            <person name="Nordberg H.P."/>
            <person name="Cantor M.N."/>
            <person name="Hua S.X."/>
        </authorList>
    </citation>
    <scope>NUCLEOTIDE SEQUENCE [LARGE SCALE GENOMIC DNA]</scope>
    <source>
        <strain evidence="2 3">Foug A</strain>
    </source>
</reference>
<feature type="region of interest" description="Disordered" evidence="1">
    <location>
        <begin position="81"/>
        <end position="101"/>
    </location>
</feature>
<dbReference type="InParanoid" id="A0A0C2Z1A8"/>
<keyword evidence="3" id="KW-1185">Reference proteome</keyword>
<accession>A0A0C2Z1A8</accession>
<protein>
    <submittedName>
        <fullName evidence="2">Uncharacterized protein</fullName>
    </submittedName>
</protein>
<feature type="non-terminal residue" evidence="2">
    <location>
        <position position="101"/>
    </location>
</feature>
<dbReference type="EMBL" id="KN822131">
    <property type="protein sequence ID" value="KIM55593.1"/>
    <property type="molecule type" value="Genomic_DNA"/>
</dbReference>
<feature type="non-terminal residue" evidence="2">
    <location>
        <position position="1"/>
    </location>
</feature>
<proteinExistence type="predicted"/>